<dbReference type="SUPFAM" id="SSF52540">
    <property type="entry name" value="P-loop containing nucleoside triphosphate hydrolases"/>
    <property type="match status" value="2"/>
</dbReference>
<gene>
    <name evidence="5" type="ORF">HNP77_001184</name>
</gene>
<evidence type="ECO:0000259" key="4">
    <source>
        <dbReference type="PROSITE" id="PS50893"/>
    </source>
</evidence>
<sequence>MEINFGEVTLLSGLSGCGKSTLLSLINGIIPRVIPGEFEGRIFIDGEDSSLKTMSQISRKVGNVLQNAESQIIHSIVEDEIAFGCENFGFDPSVIHDEIENSCRLMQINKNWKTRSLSGGQKQRLVTASTLAMKGDILIFDEPLANLDAQGADILLKLLRQLASIGKAVLLVEHRLDVVLPFVDVIWQLKNKTVEKISDKESFLKNQTDIIEDKKENNITSSTNALEIRNLKKSFGTRTILSDLNLDIKKTERLLLKGENGCGKSTLMSIIAKLQKADSGTVTQFLDAQLGKRSDKKWFKTCGVVYQNPNYQLFMSNVKDEILFGADDKEYALTLAKQFELEPLFSRHPHSLSEGQKRRVTVCAILAQKPKLLLLDEPTVGQDYKTLQNMMMILNTIHREQENTMISITHDIRCMNALSDRNVCLLPN</sequence>
<dbReference type="SMART" id="SM00382">
    <property type="entry name" value="AAA"/>
    <property type="match status" value="2"/>
</dbReference>
<dbReference type="CDD" id="cd03225">
    <property type="entry name" value="ABC_cobalt_CbiO_domain1"/>
    <property type="match status" value="2"/>
</dbReference>
<dbReference type="Pfam" id="PF00005">
    <property type="entry name" value="ABC_tran"/>
    <property type="match status" value="2"/>
</dbReference>
<feature type="domain" description="ABC transporter" evidence="4">
    <location>
        <begin position="226"/>
        <end position="426"/>
    </location>
</feature>
<dbReference type="PANTHER" id="PTHR43553">
    <property type="entry name" value="HEAVY METAL TRANSPORTER"/>
    <property type="match status" value="1"/>
</dbReference>
<dbReference type="PROSITE" id="PS50893">
    <property type="entry name" value="ABC_TRANSPORTER_2"/>
    <property type="match status" value="2"/>
</dbReference>
<organism evidence="5 6">
    <name type="scientific">Treponema rectale</name>
    <dbReference type="NCBI Taxonomy" id="744512"/>
    <lineage>
        <taxon>Bacteria</taxon>
        <taxon>Pseudomonadati</taxon>
        <taxon>Spirochaetota</taxon>
        <taxon>Spirochaetia</taxon>
        <taxon>Spirochaetales</taxon>
        <taxon>Treponemataceae</taxon>
        <taxon>Treponema</taxon>
    </lineage>
</organism>
<dbReference type="EMBL" id="JACHFR010000002">
    <property type="protein sequence ID" value="MBB5218815.1"/>
    <property type="molecule type" value="Genomic_DNA"/>
</dbReference>
<keyword evidence="5" id="KW-0378">Hydrolase</keyword>
<dbReference type="Gene3D" id="3.40.50.300">
    <property type="entry name" value="P-loop containing nucleotide triphosphate hydrolases"/>
    <property type="match status" value="2"/>
</dbReference>
<evidence type="ECO:0000313" key="5">
    <source>
        <dbReference type="EMBL" id="MBB5218815.1"/>
    </source>
</evidence>
<dbReference type="InterPro" id="IPR050095">
    <property type="entry name" value="ECF_ABC_transporter_ATP-bd"/>
</dbReference>
<protein>
    <submittedName>
        <fullName evidence="5">Energy-coupling factor transport system ATP-binding protein</fullName>
        <ecNumber evidence="5">3.6.3.-</ecNumber>
    </submittedName>
</protein>
<reference evidence="5 6" key="1">
    <citation type="submission" date="2020-08" db="EMBL/GenBank/DDBJ databases">
        <title>Genomic Encyclopedia of Type Strains, Phase IV (KMG-IV): sequencing the most valuable type-strain genomes for metagenomic binning, comparative biology and taxonomic classification.</title>
        <authorList>
            <person name="Goeker M."/>
        </authorList>
    </citation>
    <scope>NUCLEOTIDE SEQUENCE [LARGE SCALE GENOMIC DNA]</scope>
    <source>
        <strain evidence="5 6">DSM 103679</strain>
    </source>
</reference>
<dbReference type="InterPro" id="IPR015856">
    <property type="entry name" value="ABC_transpr_CbiO/EcfA_su"/>
</dbReference>
<dbReference type="InterPro" id="IPR027417">
    <property type="entry name" value="P-loop_NTPase"/>
</dbReference>
<evidence type="ECO:0000256" key="2">
    <source>
        <dbReference type="ARBA" id="ARBA00022741"/>
    </source>
</evidence>
<name>A0A840SDI0_9SPIR</name>
<dbReference type="GO" id="GO:0016887">
    <property type="term" value="F:ATP hydrolysis activity"/>
    <property type="evidence" value="ECO:0007669"/>
    <property type="project" value="InterPro"/>
</dbReference>
<evidence type="ECO:0000256" key="3">
    <source>
        <dbReference type="ARBA" id="ARBA00022840"/>
    </source>
</evidence>
<evidence type="ECO:0000256" key="1">
    <source>
        <dbReference type="ARBA" id="ARBA00022448"/>
    </source>
</evidence>
<dbReference type="AlphaFoldDB" id="A0A840SDI0"/>
<keyword evidence="6" id="KW-1185">Reference proteome</keyword>
<comment type="caution">
    <text evidence="5">The sequence shown here is derived from an EMBL/GenBank/DDBJ whole genome shotgun (WGS) entry which is preliminary data.</text>
</comment>
<dbReference type="Proteomes" id="UP000578697">
    <property type="component" value="Unassembled WGS sequence"/>
</dbReference>
<dbReference type="GO" id="GO:0042626">
    <property type="term" value="F:ATPase-coupled transmembrane transporter activity"/>
    <property type="evidence" value="ECO:0007669"/>
    <property type="project" value="TreeGrafter"/>
</dbReference>
<dbReference type="InterPro" id="IPR003593">
    <property type="entry name" value="AAA+_ATPase"/>
</dbReference>
<dbReference type="GO" id="GO:0005524">
    <property type="term" value="F:ATP binding"/>
    <property type="evidence" value="ECO:0007669"/>
    <property type="project" value="UniProtKB-KW"/>
</dbReference>
<feature type="domain" description="ABC transporter" evidence="4">
    <location>
        <begin position="1"/>
        <end position="216"/>
    </location>
</feature>
<accession>A0A840SDI0</accession>
<evidence type="ECO:0000313" key="6">
    <source>
        <dbReference type="Proteomes" id="UP000578697"/>
    </source>
</evidence>
<dbReference type="InterPro" id="IPR003439">
    <property type="entry name" value="ABC_transporter-like_ATP-bd"/>
</dbReference>
<dbReference type="EC" id="3.6.3.-" evidence="5"/>
<dbReference type="GO" id="GO:0043190">
    <property type="term" value="C:ATP-binding cassette (ABC) transporter complex"/>
    <property type="evidence" value="ECO:0007669"/>
    <property type="project" value="TreeGrafter"/>
</dbReference>
<keyword evidence="2" id="KW-0547">Nucleotide-binding</keyword>
<keyword evidence="3 5" id="KW-0067">ATP-binding</keyword>
<keyword evidence="1" id="KW-0813">Transport</keyword>
<proteinExistence type="predicted"/>